<dbReference type="InterPro" id="IPR016024">
    <property type="entry name" value="ARM-type_fold"/>
</dbReference>
<feature type="repeat" description="ARM" evidence="7">
    <location>
        <begin position="294"/>
        <end position="331"/>
    </location>
</feature>
<comment type="pathway">
    <text evidence="2">Protein modification; protein ubiquitination.</text>
</comment>
<evidence type="ECO:0000256" key="4">
    <source>
        <dbReference type="ARBA" id="ARBA00022679"/>
    </source>
</evidence>
<feature type="domain" description="U-box" evidence="8">
    <location>
        <begin position="26"/>
        <end position="100"/>
    </location>
</feature>
<comment type="caution">
    <text evidence="9">The sequence shown here is derived from an EMBL/GenBank/DDBJ whole genome shotgun (WGS) entry which is preliminary data.</text>
</comment>
<evidence type="ECO:0000313" key="9">
    <source>
        <dbReference type="EMBL" id="KAK9054505.1"/>
    </source>
</evidence>
<proteinExistence type="predicted"/>
<keyword evidence="4" id="KW-0808">Transferase</keyword>
<dbReference type="Pfam" id="PF00514">
    <property type="entry name" value="Arm"/>
    <property type="match status" value="2"/>
</dbReference>
<dbReference type="EMBL" id="JBCNJP010000025">
    <property type="protein sequence ID" value="KAK9054505.1"/>
    <property type="molecule type" value="Genomic_DNA"/>
</dbReference>
<name>A0AAP0CDJ9_9ASTR</name>
<organism evidence="9 10">
    <name type="scientific">Deinandra increscens subsp. villosa</name>
    <dbReference type="NCBI Taxonomy" id="3103831"/>
    <lineage>
        <taxon>Eukaryota</taxon>
        <taxon>Viridiplantae</taxon>
        <taxon>Streptophyta</taxon>
        <taxon>Embryophyta</taxon>
        <taxon>Tracheophyta</taxon>
        <taxon>Spermatophyta</taxon>
        <taxon>Magnoliopsida</taxon>
        <taxon>eudicotyledons</taxon>
        <taxon>Gunneridae</taxon>
        <taxon>Pentapetalae</taxon>
        <taxon>asterids</taxon>
        <taxon>campanulids</taxon>
        <taxon>Asterales</taxon>
        <taxon>Asteraceae</taxon>
        <taxon>Asteroideae</taxon>
        <taxon>Heliantheae alliance</taxon>
        <taxon>Madieae</taxon>
        <taxon>Madiinae</taxon>
        <taxon>Deinandra</taxon>
    </lineage>
</organism>
<dbReference type="PROSITE" id="PS50176">
    <property type="entry name" value="ARM_REPEAT"/>
    <property type="match status" value="1"/>
</dbReference>
<dbReference type="Gene3D" id="3.30.40.10">
    <property type="entry name" value="Zinc/RING finger domain, C3HC4 (zinc finger)"/>
    <property type="match status" value="1"/>
</dbReference>
<dbReference type="PROSITE" id="PS51698">
    <property type="entry name" value="U_BOX"/>
    <property type="match status" value="1"/>
</dbReference>
<dbReference type="Pfam" id="PF04564">
    <property type="entry name" value="U-box"/>
    <property type="match status" value="1"/>
</dbReference>
<evidence type="ECO:0000259" key="8">
    <source>
        <dbReference type="PROSITE" id="PS51698"/>
    </source>
</evidence>
<dbReference type="InterPro" id="IPR013083">
    <property type="entry name" value="Znf_RING/FYVE/PHD"/>
</dbReference>
<dbReference type="PANTHER" id="PTHR23315:SF276">
    <property type="entry name" value="U-BOX DOMAIN-CONTAINING PROTEIN 38"/>
    <property type="match status" value="1"/>
</dbReference>
<accession>A0AAP0CDJ9</accession>
<dbReference type="InterPro" id="IPR011989">
    <property type="entry name" value="ARM-like"/>
</dbReference>
<sequence>MVGNGKTRKWSFLFHKSPAPEKTKTKPLEEFICPISGLLMFEPVVVSSGQTFENRLVEVCRKLNFVPVLADGSKPDFSTVIPNLALKRAIDNWCVSTGADLPSAAPDYSFVEDSVRKLMHDSRFRVSERDLLNGIAEKPQVILTHAATQLNPRSVHHSFYSSSSEESVIANVPDTPPLQLITRPMCYSSSPSASTSSEIVRDETLDSHYTSEEQNFSTNLQSLDVFEQEQSVILLRKLTRTDEEARVSLCTPRLLLALRECLVSKYAAVQTNAVAALVNLSLEKTNKLKIVRSGIVPPLIDVFKSGSHESQEHAAGALFSLSIEEKNKTAIGVLGALPPLLHALQSDSELTRHDSALALYHLSLVQSNRVKLVKLNAVSTLLPLLETGLARQVVLVLCNLAASNEGKSALLDHNAVECLFQKLRNENVNSTESTRENCVVCLYLLSIGSMRFKGLARAARVTEVLRVVEESGSERVREKTKRMMLILRERDDGEQGRDWEALLEGGASQTRYRGNSTGF</sequence>
<evidence type="ECO:0000256" key="6">
    <source>
        <dbReference type="ARBA" id="ARBA00022786"/>
    </source>
</evidence>
<dbReference type="InterPro" id="IPR003613">
    <property type="entry name" value="Ubox_domain"/>
</dbReference>
<dbReference type="AlphaFoldDB" id="A0AAP0CDJ9"/>
<dbReference type="Gene3D" id="1.25.10.10">
    <property type="entry name" value="Leucine-rich Repeat Variant"/>
    <property type="match status" value="1"/>
</dbReference>
<dbReference type="Proteomes" id="UP001408789">
    <property type="component" value="Unassembled WGS sequence"/>
</dbReference>
<dbReference type="PANTHER" id="PTHR23315">
    <property type="entry name" value="U BOX DOMAIN-CONTAINING"/>
    <property type="match status" value="1"/>
</dbReference>
<keyword evidence="10" id="KW-1185">Reference proteome</keyword>
<dbReference type="EC" id="2.3.2.27" evidence="3"/>
<dbReference type="GO" id="GO:0061630">
    <property type="term" value="F:ubiquitin protein ligase activity"/>
    <property type="evidence" value="ECO:0007669"/>
    <property type="project" value="UniProtKB-EC"/>
</dbReference>
<dbReference type="SMART" id="SM00185">
    <property type="entry name" value="ARM"/>
    <property type="match status" value="5"/>
</dbReference>
<comment type="catalytic activity">
    <reaction evidence="1">
        <text>S-ubiquitinyl-[E2 ubiquitin-conjugating enzyme]-L-cysteine + [acceptor protein]-L-lysine = [E2 ubiquitin-conjugating enzyme]-L-cysteine + N(6)-ubiquitinyl-[acceptor protein]-L-lysine.</text>
        <dbReference type="EC" id="2.3.2.27"/>
    </reaction>
</comment>
<dbReference type="SUPFAM" id="SSF48371">
    <property type="entry name" value="ARM repeat"/>
    <property type="match status" value="1"/>
</dbReference>
<reference evidence="9 10" key="1">
    <citation type="submission" date="2024-04" db="EMBL/GenBank/DDBJ databases">
        <title>The reference genome of an endangered Asteraceae, Deinandra increscens subsp. villosa, native to the Central Coast of California.</title>
        <authorList>
            <person name="Guilliams M."/>
            <person name="Hasenstab-Lehman K."/>
            <person name="Meyer R."/>
            <person name="Mcevoy S."/>
        </authorList>
    </citation>
    <scope>NUCLEOTIDE SEQUENCE [LARGE SCALE GENOMIC DNA]</scope>
    <source>
        <tissue evidence="9">Leaf</tissue>
    </source>
</reference>
<evidence type="ECO:0000256" key="3">
    <source>
        <dbReference type="ARBA" id="ARBA00012483"/>
    </source>
</evidence>
<dbReference type="GO" id="GO:0016567">
    <property type="term" value="P:protein ubiquitination"/>
    <property type="evidence" value="ECO:0007669"/>
    <property type="project" value="InterPro"/>
</dbReference>
<keyword evidence="5" id="KW-0677">Repeat</keyword>
<dbReference type="InterPro" id="IPR000225">
    <property type="entry name" value="Armadillo"/>
</dbReference>
<keyword evidence="6" id="KW-0833">Ubl conjugation pathway</keyword>
<evidence type="ECO:0000256" key="1">
    <source>
        <dbReference type="ARBA" id="ARBA00000900"/>
    </source>
</evidence>
<dbReference type="SUPFAM" id="SSF57850">
    <property type="entry name" value="RING/U-box"/>
    <property type="match status" value="1"/>
</dbReference>
<protein>
    <recommendedName>
        <fullName evidence="3">RING-type E3 ubiquitin transferase</fullName>
        <ecNumber evidence="3">2.3.2.27</ecNumber>
    </recommendedName>
</protein>
<evidence type="ECO:0000256" key="7">
    <source>
        <dbReference type="PROSITE-ProRule" id="PRU00259"/>
    </source>
</evidence>
<evidence type="ECO:0000313" key="10">
    <source>
        <dbReference type="Proteomes" id="UP001408789"/>
    </source>
</evidence>
<dbReference type="SMART" id="SM00504">
    <property type="entry name" value="Ubox"/>
    <property type="match status" value="1"/>
</dbReference>
<gene>
    <name evidence="9" type="ORF">SSX86_025583</name>
</gene>
<evidence type="ECO:0000256" key="5">
    <source>
        <dbReference type="ARBA" id="ARBA00022737"/>
    </source>
</evidence>
<evidence type="ECO:0000256" key="2">
    <source>
        <dbReference type="ARBA" id="ARBA00004906"/>
    </source>
</evidence>